<accession>A3FK26</accession>
<dbReference type="EMBL" id="EF382734">
    <property type="protein sequence ID" value="ABN54465.1"/>
    <property type="molecule type" value="mRNA"/>
</dbReference>
<feature type="chain" id="PRO_5002653131" evidence="1">
    <location>
        <begin position="20"/>
        <end position="123"/>
    </location>
</feature>
<sequence length="123" mass="12617">MKVLSAVVLLLAASGVALGFTDLLRAGTNAARGSLTGGTSLLGQNFDISQSLGSSSLLGSAISSARNAASTASSLAGLSRVTNALSLATFITNPWVTWLIDLCNRLYLSVSPYLVALSLPRLF</sequence>
<keyword evidence="1" id="KW-0732">Signal</keyword>
<dbReference type="AlphaFoldDB" id="A3FK26"/>
<proteinExistence type="evidence at transcript level"/>
<evidence type="ECO:0000313" key="2">
    <source>
        <dbReference type="EMBL" id="ABN54465.1"/>
    </source>
</evidence>
<organism evidence="2">
    <name type="scientific">Oncopeltus fasciatus</name>
    <name type="common">Large milkweed bug</name>
    <dbReference type="NCBI Taxonomy" id="7536"/>
    <lineage>
        <taxon>Eukaryota</taxon>
        <taxon>Metazoa</taxon>
        <taxon>Ecdysozoa</taxon>
        <taxon>Arthropoda</taxon>
        <taxon>Hexapoda</taxon>
        <taxon>Insecta</taxon>
        <taxon>Pterygota</taxon>
        <taxon>Neoptera</taxon>
        <taxon>Paraneoptera</taxon>
        <taxon>Hemiptera</taxon>
        <taxon>Heteroptera</taxon>
        <taxon>Panheteroptera</taxon>
        <taxon>Pentatomomorpha</taxon>
        <taxon>Lygaeoidea</taxon>
        <taxon>Lygaeidae</taxon>
        <taxon>Lygaeinae</taxon>
        <taxon>Oncopeltus</taxon>
    </lineage>
</organism>
<name>A3FK26_ONCFA</name>
<evidence type="ECO:0000256" key="1">
    <source>
        <dbReference type="SAM" id="SignalP"/>
    </source>
</evidence>
<reference evidence="2" key="1">
    <citation type="submission" date="2007-01" db="EMBL/GenBank/DDBJ databases">
        <title>An insight into the sialotranscriptome of the seed-feeding bug, Oncopeltus fasciatus.</title>
        <authorList>
            <person name="Francischetti I.M.B."/>
            <person name="Lopes A.H."/>
            <person name="Dias F.A."/>
            <person name="Ribeiro J.M.C."/>
        </authorList>
    </citation>
    <scope>NUCLEOTIDE SEQUENCE</scope>
    <source>
        <tissue evidence="2">Salivary gland</tissue>
    </source>
</reference>
<feature type="signal peptide" evidence="1">
    <location>
        <begin position="1"/>
        <end position="19"/>
    </location>
</feature>
<protein>
    <submittedName>
        <fullName evidence="2">Putative salivary secreted protein</fullName>
    </submittedName>
</protein>